<dbReference type="AlphaFoldDB" id="A0A168D4J9"/>
<dbReference type="InterPro" id="IPR011050">
    <property type="entry name" value="Pectin_lyase_fold/virulence"/>
</dbReference>
<organism evidence="2 3">
    <name type="scientific">Paenibacillus glacialis</name>
    <dbReference type="NCBI Taxonomy" id="494026"/>
    <lineage>
        <taxon>Bacteria</taxon>
        <taxon>Bacillati</taxon>
        <taxon>Bacillota</taxon>
        <taxon>Bacilli</taxon>
        <taxon>Bacillales</taxon>
        <taxon>Paenibacillaceae</taxon>
        <taxon>Paenibacillus</taxon>
    </lineage>
</organism>
<dbReference type="InterPro" id="IPR005068">
    <property type="entry name" value="Phage_lambda_Stf-r2"/>
</dbReference>
<dbReference type="Gene3D" id="2.160.20.10">
    <property type="entry name" value="Single-stranded right-handed beta-helix, Pectin lyase-like"/>
    <property type="match status" value="1"/>
</dbReference>
<sequence length="303" mass="32126">MPSNTPNLGLLKKDPVIDSNDTFNIKTMLNDNWDKIDGAIGELREDVQDIVIPDASLTVKGITQLNSAVNSASETEAATPKALKTVNDSLTTHKAETVKQTTVDIIFYVATTGNDTTGDGTSGNPFKTIQFAINKLPKFIANRIIINVIAGNYAEDISFVGFSGRSGLELNGPNCKINSLNIYDNSITISVTSFEVISSVDGMPAFVYMNSKRINLVSLKMVSISPYGVLVNSSNAVQISNCQISNKTTSAISIQYLSVCFSEENSGTGNSIALQCTTASTIGKSGSQPSGTTAEEVAWGGAQ</sequence>
<dbReference type="STRING" id="494026.PGLA_23345"/>
<feature type="compositionally biased region" description="Polar residues" evidence="1">
    <location>
        <begin position="282"/>
        <end position="293"/>
    </location>
</feature>
<keyword evidence="3" id="KW-1185">Reference proteome</keyword>
<feature type="region of interest" description="Disordered" evidence="1">
    <location>
        <begin position="282"/>
        <end position="303"/>
    </location>
</feature>
<dbReference type="RefSeq" id="WP_068537604.1">
    <property type="nucleotide sequence ID" value="NZ_LVJH01000070.1"/>
</dbReference>
<dbReference type="GO" id="GO:0046718">
    <property type="term" value="P:symbiont entry into host cell"/>
    <property type="evidence" value="ECO:0007669"/>
    <property type="project" value="InterPro"/>
</dbReference>
<comment type="caution">
    <text evidence="2">The sequence shown here is derived from an EMBL/GenBank/DDBJ whole genome shotgun (WGS) entry which is preliminary data.</text>
</comment>
<accession>A0A168D4J9</accession>
<dbReference type="Proteomes" id="UP000076967">
    <property type="component" value="Unassembled WGS sequence"/>
</dbReference>
<protein>
    <recommendedName>
        <fullName evidence="4">DUF1565 domain-containing protein</fullName>
    </recommendedName>
</protein>
<evidence type="ECO:0008006" key="4">
    <source>
        <dbReference type="Google" id="ProtNLM"/>
    </source>
</evidence>
<dbReference type="SUPFAM" id="SSF51126">
    <property type="entry name" value="Pectin lyase-like"/>
    <property type="match status" value="1"/>
</dbReference>
<name>A0A168D4J9_9BACL</name>
<evidence type="ECO:0000256" key="1">
    <source>
        <dbReference type="SAM" id="MobiDB-lite"/>
    </source>
</evidence>
<proteinExistence type="predicted"/>
<evidence type="ECO:0000313" key="2">
    <source>
        <dbReference type="EMBL" id="OAB33861.1"/>
    </source>
</evidence>
<gene>
    <name evidence="2" type="ORF">PGLA_23345</name>
</gene>
<reference evidence="2 3" key="1">
    <citation type="submission" date="2016-03" db="EMBL/GenBank/DDBJ databases">
        <title>Draft genome sequence of Paenibacillus glacialis DSM 22343.</title>
        <authorList>
            <person name="Shin S.-K."/>
            <person name="Yi H."/>
        </authorList>
    </citation>
    <scope>NUCLEOTIDE SEQUENCE [LARGE SCALE GENOMIC DNA]</scope>
    <source>
        <strain evidence="2 3">DSM 22343</strain>
    </source>
</reference>
<dbReference type="GO" id="GO:0019062">
    <property type="term" value="P:virion attachment to host cell"/>
    <property type="evidence" value="ECO:0007669"/>
    <property type="project" value="InterPro"/>
</dbReference>
<dbReference type="EMBL" id="LVJH01000070">
    <property type="protein sequence ID" value="OAB33861.1"/>
    <property type="molecule type" value="Genomic_DNA"/>
</dbReference>
<evidence type="ECO:0000313" key="3">
    <source>
        <dbReference type="Proteomes" id="UP000076967"/>
    </source>
</evidence>
<dbReference type="InterPro" id="IPR012334">
    <property type="entry name" value="Pectin_lyas_fold"/>
</dbReference>
<dbReference type="Pfam" id="PF03406">
    <property type="entry name" value="Phage_fiber_2"/>
    <property type="match status" value="1"/>
</dbReference>